<protein>
    <submittedName>
        <fullName evidence="3">VCBS repeat-containing protein</fullName>
    </submittedName>
</protein>
<evidence type="ECO:0000313" key="2">
    <source>
        <dbReference type="Proteomes" id="UP000274429"/>
    </source>
</evidence>
<dbReference type="AlphaFoldDB" id="A0A0R3WVS4"/>
<dbReference type="WBParaSite" id="TTAC_0000486401-mRNA-1">
    <property type="protein sequence ID" value="TTAC_0000486401-mRNA-1"/>
    <property type="gene ID" value="TTAC_0000486401"/>
</dbReference>
<accession>A0A0R3WVS4</accession>
<evidence type="ECO:0000313" key="3">
    <source>
        <dbReference type="WBParaSite" id="TTAC_0000486401-mRNA-1"/>
    </source>
</evidence>
<reference evidence="3" key="1">
    <citation type="submission" date="2017-02" db="UniProtKB">
        <authorList>
            <consortium name="WormBaseParasite"/>
        </authorList>
    </citation>
    <scope>IDENTIFICATION</scope>
</reference>
<keyword evidence="2" id="KW-1185">Reference proteome</keyword>
<reference evidence="1 2" key="2">
    <citation type="submission" date="2018-11" db="EMBL/GenBank/DDBJ databases">
        <authorList>
            <consortium name="Pathogen Informatics"/>
        </authorList>
    </citation>
    <scope>NUCLEOTIDE SEQUENCE [LARGE SCALE GENOMIC DNA]</scope>
</reference>
<dbReference type="Proteomes" id="UP000274429">
    <property type="component" value="Unassembled WGS sequence"/>
</dbReference>
<organism evidence="3">
    <name type="scientific">Hydatigena taeniaeformis</name>
    <name type="common">Feline tapeworm</name>
    <name type="synonym">Taenia taeniaeformis</name>
    <dbReference type="NCBI Taxonomy" id="6205"/>
    <lineage>
        <taxon>Eukaryota</taxon>
        <taxon>Metazoa</taxon>
        <taxon>Spiralia</taxon>
        <taxon>Lophotrochozoa</taxon>
        <taxon>Platyhelminthes</taxon>
        <taxon>Cestoda</taxon>
        <taxon>Eucestoda</taxon>
        <taxon>Cyclophyllidea</taxon>
        <taxon>Taeniidae</taxon>
        <taxon>Hydatigera</taxon>
    </lineage>
</organism>
<dbReference type="STRING" id="6205.A0A0R3WVS4"/>
<gene>
    <name evidence="1" type="ORF">TTAC_LOCUS4849</name>
</gene>
<dbReference type="EMBL" id="UYWX01005483">
    <property type="protein sequence ID" value="VDM25761.1"/>
    <property type="molecule type" value="Genomic_DNA"/>
</dbReference>
<dbReference type="InterPro" id="IPR028994">
    <property type="entry name" value="Integrin_alpha_N"/>
</dbReference>
<sequence length="146" mass="15334">MAISGPGGSSFSLIASWLDADLAAFADVNADRRTDAIVLSLKESSLDALLAPNAKQTDGKPRRQILAHLHDSSSLRSIAVADFDGDSVADYLLVFSNSVEVHYGGTNETSVVGLFGSQPLVCDVNADMIADIYGEMDGQRVAFLGG</sequence>
<evidence type="ECO:0000313" key="1">
    <source>
        <dbReference type="EMBL" id="VDM25761.1"/>
    </source>
</evidence>
<name>A0A0R3WVS4_HYDTA</name>
<dbReference type="SUPFAM" id="SSF69318">
    <property type="entry name" value="Integrin alpha N-terminal domain"/>
    <property type="match status" value="1"/>
</dbReference>
<proteinExistence type="predicted"/>
<dbReference type="OrthoDB" id="10250728at2759"/>